<reference evidence="3" key="1">
    <citation type="submission" date="2021-02" db="EMBL/GenBank/DDBJ databases">
        <authorList>
            <person name="Nowell W R."/>
        </authorList>
    </citation>
    <scope>NUCLEOTIDE SEQUENCE</scope>
</reference>
<dbReference type="EMBL" id="CAJOAX010021309">
    <property type="protein sequence ID" value="CAF4200462.1"/>
    <property type="molecule type" value="Genomic_DNA"/>
</dbReference>
<dbReference type="Proteomes" id="UP000663889">
    <property type="component" value="Unassembled WGS sequence"/>
</dbReference>
<dbReference type="AlphaFoldDB" id="A0A815CXY6"/>
<evidence type="ECO:0000313" key="6">
    <source>
        <dbReference type="Proteomes" id="UP000663854"/>
    </source>
</evidence>
<accession>A0A815CXY6</accession>
<organism evidence="3 6">
    <name type="scientific">Rotaria sordida</name>
    <dbReference type="NCBI Taxonomy" id="392033"/>
    <lineage>
        <taxon>Eukaryota</taxon>
        <taxon>Metazoa</taxon>
        <taxon>Spiralia</taxon>
        <taxon>Gnathifera</taxon>
        <taxon>Rotifera</taxon>
        <taxon>Eurotatoria</taxon>
        <taxon>Bdelloidea</taxon>
        <taxon>Philodinida</taxon>
        <taxon>Philodinidae</taxon>
        <taxon>Rotaria</taxon>
    </lineage>
</organism>
<dbReference type="EMBL" id="CAJNOU010001493">
    <property type="protein sequence ID" value="CAF1212561.1"/>
    <property type="molecule type" value="Genomic_DNA"/>
</dbReference>
<evidence type="ECO:0000313" key="4">
    <source>
        <dbReference type="EMBL" id="CAF1566298.1"/>
    </source>
</evidence>
<sequence length="66" mass="7232">MLIINSISEQEIRPPRTNIPSTEPTTTITNPIVLHENPILQNALALTMSENSDQISSPPQPPTTNN</sequence>
<keyword evidence="7" id="KW-1185">Reference proteome</keyword>
<dbReference type="Proteomes" id="UP000663823">
    <property type="component" value="Unassembled WGS sequence"/>
</dbReference>
<feature type="compositionally biased region" description="Polar residues" evidence="1">
    <location>
        <begin position="48"/>
        <end position="57"/>
    </location>
</feature>
<evidence type="ECO:0000313" key="2">
    <source>
        <dbReference type="EMBL" id="CAF1212561.1"/>
    </source>
</evidence>
<proteinExistence type="predicted"/>
<dbReference type="EMBL" id="CAJNOL010003534">
    <property type="protein sequence ID" value="CAF1566298.1"/>
    <property type="molecule type" value="Genomic_DNA"/>
</dbReference>
<evidence type="ECO:0000313" key="7">
    <source>
        <dbReference type="Proteomes" id="UP000663870"/>
    </source>
</evidence>
<feature type="region of interest" description="Disordered" evidence="1">
    <location>
        <begin position="47"/>
        <end position="66"/>
    </location>
</feature>
<protein>
    <submittedName>
        <fullName evidence="3">Uncharacterized protein</fullName>
    </submittedName>
</protein>
<evidence type="ECO:0000256" key="1">
    <source>
        <dbReference type="SAM" id="MobiDB-lite"/>
    </source>
</evidence>
<name>A0A815CXY6_9BILA</name>
<feature type="compositionally biased region" description="Polar residues" evidence="1">
    <location>
        <begin position="18"/>
        <end position="27"/>
    </location>
</feature>
<gene>
    <name evidence="4" type="ORF">JXQ802_LOCUS44794</name>
    <name evidence="5" type="ORF">OTI717_LOCUS38548</name>
    <name evidence="3" type="ORF">PYM288_LOCUS29323</name>
    <name evidence="2" type="ORF">SEV965_LOCUS21749</name>
</gene>
<dbReference type="Proteomes" id="UP000663854">
    <property type="component" value="Unassembled WGS sequence"/>
</dbReference>
<dbReference type="Proteomes" id="UP000663870">
    <property type="component" value="Unassembled WGS sequence"/>
</dbReference>
<evidence type="ECO:0000313" key="3">
    <source>
        <dbReference type="EMBL" id="CAF1289652.1"/>
    </source>
</evidence>
<comment type="caution">
    <text evidence="3">The sequence shown here is derived from an EMBL/GenBank/DDBJ whole genome shotgun (WGS) entry which is preliminary data.</text>
</comment>
<feature type="region of interest" description="Disordered" evidence="1">
    <location>
        <begin position="1"/>
        <end position="27"/>
    </location>
</feature>
<evidence type="ECO:0000313" key="5">
    <source>
        <dbReference type="EMBL" id="CAF4200462.1"/>
    </source>
</evidence>
<dbReference type="EMBL" id="CAJNOH010002368">
    <property type="protein sequence ID" value="CAF1289652.1"/>
    <property type="molecule type" value="Genomic_DNA"/>
</dbReference>